<dbReference type="Proteomes" id="UP001186944">
    <property type="component" value="Unassembled WGS sequence"/>
</dbReference>
<feature type="transmembrane region" description="Helical" evidence="1">
    <location>
        <begin position="55"/>
        <end position="76"/>
    </location>
</feature>
<dbReference type="EMBL" id="VSWD01000005">
    <property type="protein sequence ID" value="KAK3102617.1"/>
    <property type="molecule type" value="Genomic_DNA"/>
</dbReference>
<accession>A0AA89CAM6</accession>
<sequence>MSKLSFHGYRIPVDVNISLLEKTLENLKNYLKVDKKETSVQRRSKISAADDRPSAMITGSILGVTILVLLLSTIVLSDLHVLYRHIVNSVPVRPK</sequence>
<dbReference type="AlphaFoldDB" id="A0AA89CAM6"/>
<keyword evidence="1" id="KW-0472">Membrane</keyword>
<evidence type="ECO:0000313" key="3">
    <source>
        <dbReference type="Proteomes" id="UP001186944"/>
    </source>
</evidence>
<keyword evidence="3" id="KW-1185">Reference proteome</keyword>
<gene>
    <name evidence="2" type="ORF">FSP39_012684</name>
</gene>
<protein>
    <submittedName>
        <fullName evidence="2">Uncharacterized protein</fullName>
    </submittedName>
</protein>
<keyword evidence="1" id="KW-0812">Transmembrane</keyword>
<organism evidence="2 3">
    <name type="scientific">Pinctada imbricata</name>
    <name type="common">Atlantic pearl-oyster</name>
    <name type="synonym">Pinctada martensii</name>
    <dbReference type="NCBI Taxonomy" id="66713"/>
    <lineage>
        <taxon>Eukaryota</taxon>
        <taxon>Metazoa</taxon>
        <taxon>Spiralia</taxon>
        <taxon>Lophotrochozoa</taxon>
        <taxon>Mollusca</taxon>
        <taxon>Bivalvia</taxon>
        <taxon>Autobranchia</taxon>
        <taxon>Pteriomorphia</taxon>
        <taxon>Pterioida</taxon>
        <taxon>Pterioidea</taxon>
        <taxon>Pteriidae</taxon>
        <taxon>Pinctada</taxon>
    </lineage>
</organism>
<reference evidence="2" key="1">
    <citation type="submission" date="2019-08" db="EMBL/GenBank/DDBJ databases">
        <title>The improved chromosome-level genome for the pearl oyster Pinctada fucata martensii using PacBio sequencing and Hi-C.</title>
        <authorList>
            <person name="Zheng Z."/>
        </authorList>
    </citation>
    <scope>NUCLEOTIDE SEQUENCE</scope>
    <source>
        <strain evidence="2">ZZ-2019</strain>
        <tissue evidence="2">Adductor muscle</tissue>
    </source>
</reference>
<evidence type="ECO:0000313" key="2">
    <source>
        <dbReference type="EMBL" id="KAK3102617.1"/>
    </source>
</evidence>
<comment type="caution">
    <text evidence="2">The sequence shown here is derived from an EMBL/GenBank/DDBJ whole genome shotgun (WGS) entry which is preliminary data.</text>
</comment>
<name>A0AA89CAM6_PINIB</name>
<evidence type="ECO:0000256" key="1">
    <source>
        <dbReference type="SAM" id="Phobius"/>
    </source>
</evidence>
<keyword evidence="1" id="KW-1133">Transmembrane helix</keyword>
<proteinExistence type="predicted"/>